<dbReference type="PANTHER" id="PTHR24220">
    <property type="entry name" value="IMPORT ATP-BINDING PROTEIN"/>
    <property type="match status" value="1"/>
</dbReference>
<dbReference type="SUPFAM" id="SSF52540">
    <property type="entry name" value="P-loop containing nucleoside triphosphate hydrolases"/>
    <property type="match status" value="1"/>
</dbReference>
<dbReference type="PROSITE" id="PS50893">
    <property type="entry name" value="ABC_TRANSPORTER_2"/>
    <property type="match status" value="1"/>
</dbReference>
<evidence type="ECO:0000256" key="1">
    <source>
        <dbReference type="ARBA" id="ARBA00022741"/>
    </source>
</evidence>
<dbReference type="InterPro" id="IPR015854">
    <property type="entry name" value="ABC_transpr_LolD-like"/>
</dbReference>
<dbReference type="PROSITE" id="PS00211">
    <property type="entry name" value="ABC_TRANSPORTER_1"/>
    <property type="match status" value="1"/>
</dbReference>
<accession>A0A8J7MBV6</accession>
<dbReference type="InterPro" id="IPR003439">
    <property type="entry name" value="ABC_transporter-like_ATP-bd"/>
</dbReference>
<evidence type="ECO:0000259" key="3">
    <source>
        <dbReference type="PROSITE" id="PS50893"/>
    </source>
</evidence>
<evidence type="ECO:0000313" key="4">
    <source>
        <dbReference type="EMBL" id="MBK1789590.1"/>
    </source>
</evidence>
<proteinExistence type="predicted"/>
<reference evidence="4" key="1">
    <citation type="submission" date="2021-01" db="EMBL/GenBank/DDBJ databases">
        <title>Modified the classification status of verrucomicrobia.</title>
        <authorList>
            <person name="Feng X."/>
        </authorList>
    </citation>
    <scope>NUCLEOTIDE SEQUENCE</scope>
    <source>
        <strain evidence="4">_KCTC 22039</strain>
    </source>
</reference>
<feature type="domain" description="ABC transporter" evidence="3">
    <location>
        <begin position="2"/>
        <end position="216"/>
    </location>
</feature>
<dbReference type="GO" id="GO:0016887">
    <property type="term" value="F:ATP hydrolysis activity"/>
    <property type="evidence" value="ECO:0007669"/>
    <property type="project" value="InterPro"/>
</dbReference>
<keyword evidence="2 4" id="KW-0067">ATP-binding</keyword>
<keyword evidence="5" id="KW-1185">Reference proteome</keyword>
<dbReference type="Pfam" id="PF00005">
    <property type="entry name" value="ABC_tran"/>
    <property type="match status" value="1"/>
</dbReference>
<dbReference type="GO" id="GO:0022857">
    <property type="term" value="F:transmembrane transporter activity"/>
    <property type="evidence" value="ECO:0007669"/>
    <property type="project" value="TreeGrafter"/>
</dbReference>
<dbReference type="InterPro" id="IPR027417">
    <property type="entry name" value="P-loop_NTPase"/>
</dbReference>
<dbReference type="Proteomes" id="UP000624703">
    <property type="component" value="Unassembled WGS sequence"/>
</dbReference>
<comment type="caution">
    <text evidence="4">The sequence shown here is derived from an EMBL/GenBank/DDBJ whole genome shotgun (WGS) entry which is preliminary data.</text>
</comment>
<sequence length="224" mass="25056">MINCNHIYYRYHKKQEWILDDFSHEFKAGIHLIKGFSGCGKSTLLRIMGGYLPADRGEVLIGEQQVKPGIDYWRRDLGFVFQQLNLLPLASVSRNLELAASLAGLSRKETKVRVSEYLAKLGLEGYEKRLPTSLSGGQQQRATIARALIKEPSVLLLDEPTSGLDDLNTELITKVLSDYISSGNRVAVICTHDSRLNGIADEILDFNQFLPVESHLVDLVNKNA</sequence>
<dbReference type="RefSeq" id="WP_200309569.1">
    <property type="nucleotide sequence ID" value="NZ_JAENIM010000007.1"/>
</dbReference>
<dbReference type="Gene3D" id="3.40.50.300">
    <property type="entry name" value="P-loop containing nucleotide triphosphate hydrolases"/>
    <property type="match status" value="1"/>
</dbReference>
<protein>
    <submittedName>
        <fullName evidence="4">ATP-binding cassette domain-containing protein</fullName>
    </submittedName>
</protein>
<dbReference type="GO" id="GO:0005524">
    <property type="term" value="F:ATP binding"/>
    <property type="evidence" value="ECO:0007669"/>
    <property type="project" value="UniProtKB-KW"/>
</dbReference>
<evidence type="ECO:0000313" key="5">
    <source>
        <dbReference type="Proteomes" id="UP000624703"/>
    </source>
</evidence>
<dbReference type="InterPro" id="IPR003593">
    <property type="entry name" value="AAA+_ATPase"/>
</dbReference>
<evidence type="ECO:0000256" key="2">
    <source>
        <dbReference type="ARBA" id="ARBA00022840"/>
    </source>
</evidence>
<gene>
    <name evidence="4" type="ORF">JIN82_00325</name>
</gene>
<dbReference type="InterPro" id="IPR017871">
    <property type="entry name" value="ABC_transporter-like_CS"/>
</dbReference>
<dbReference type="SMART" id="SM00382">
    <property type="entry name" value="AAA"/>
    <property type="match status" value="1"/>
</dbReference>
<name>A0A8J7MBV6_9BACT</name>
<dbReference type="AlphaFoldDB" id="A0A8J7MBV6"/>
<organism evidence="4 5">
    <name type="scientific">Persicirhabdus sediminis</name>
    <dbReference type="NCBI Taxonomy" id="454144"/>
    <lineage>
        <taxon>Bacteria</taxon>
        <taxon>Pseudomonadati</taxon>
        <taxon>Verrucomicrobiota</taxon>
        <taxon>Verrucomicrobiia</taxon>
        <taxon>Verrucomicrobiales</taxon>
        <taxon>Verrucomicrobiaceae</taxon>
        <taxon>Persicirhabdus</taxon>
    </lineage>
</organism>
<dbReference type="GO" id="GO:0005886">
    <property type="term" value="C:plasma membrane"/>
    <property type="evidence" value="ECO:0007669"/>
    <property type="project" value="TreeGrafter"/>
</dbReference>
<dbReference type="EMBL" id="JAENIM010000007">
    <property type="protein sequence ID" value="MBK1789590.1"/>
    <property type="molecule type" value="Genomic_DNA"/>
</dbReference>
<keyword evidence="1" id="KW-0547">Nucleotide-binding</keyword>